<dbReference type="AlphaFoldDB" id="A0A1H3TM76"/>
<keyword evidence="2" id="KW-1185">Reference proteome</keyword>
<dbReference type="RefSeq" id="WP_093278216.1">
    <property type="nucleotide sequence ID" value="NZ_FNOK01000087.1"/>
</dbReference>
<dbReference type="Proteomes" id="UP000199529">
    <property type="component" value="Unassembled WGS sequence"/>
</dbReference>
<proteinExistence type="predicted"/>
<reference evidence="2" key="1">
    <citation type="submission" date="2016-10" db="EMBL/GenBank/DDBJ databases">
        <authorList>
            <person name="Varghese N."/>
            <person name="Submissions S."/>
        </authorList>
    </citation>
    <scope>NUCLEOTIDE SEQUENCE [LARGE SCALE GENOMIC DNA]</scope>
    <source>
        <strain evidence="2">CGMCC 4.3530</strain>
    </source>
</reference>
<protein>
    <submittedName>
        <fullName evidence="1">Uncharacterized protein</fullName>
    </submittedName>
</protein>
<organism evidence="1 2">
    <name type="scientific">Saccharopolyspora shandongensis</name>
    <dbReference type="NCBI Taxonomy" id="418495"/>
    <lineage>
        <taxon>Bacteria</taxon>
        <taxon>Bacillati</taxon>
        <taxon>Actinomycetota</taxon>
        <taxon>Actinomycetes</taxon>
        <taxon>Pseudonocardiales</taxon>
        <taxon>Pseudonocardiaceae</taxon>
        <taxon>Saccharopolyspora</taxon>
    </lineage>
</organism>
<sequence>MSEVVLLTTLALDWFGGLPVPPGVGDNTGWAPPAVWDTETGGLVDETGAPVIPTDPPPSAYPPEVVVIQPPIVDEPAPTDPETGA</sequence>
<dbReference type="STRING" id="418495.SAMN05216215_10874"/>
<evidence type="ECO:0000313" key="2">
    <source>
        <dbReference type="Proteomes" id="UP000199529"/>
    </source>
</evidence>
<dbReference type="EMBL" id="FNOK01000087">
    <property type="protein sequence ID" value="SDZ51097.1"/>
    <property type="molecule type" value="Genomic_DNA"/>
</dbReference>
<evidence type="ECO:0000313" key="1">
    <source>
        <dbReference type="EMBL" id="SDZ51097.1"/>
    </source>
</evidence>
<name>A0A1H3TM76_9PSEU</name>
<gene>
    <name evidence="1" type="ORF">SAMN05216215_10874</name>
</gene>
<accession>A0A1H3TM76</accession>